<organism evidence="2 3">
    <name type="scientific">Xanthobacter flavus</name>
    <dbReference type="NCBI Taxonomy" id="281"/>
    <lineage>
        <taxon>Bacteria</taxon>
        <taxon>Pseudomonadati</taxon>
        <taxon>Pseudomonadota</taxon>
        <taxon>Alphaproteobacteria</taxon>
        <taxon>Hyphomicrobiales</taxon>
        <taxon>Xanthobacteraceae</taxon>
        <taxon>Xanthobacter</taxon>
    </lineage>
</organism>
<dbReference type="Proteomes" id="UP001144397">
    <property type="component" value="Unassembled WGS sequence"/>
</dbReference>
<name>A0A9W6CDV0_XANFL</name>
<evidence type="ECO:0000313" key="2">
    <source>
        <dbReference type="EMBL" id="GLI20428.1"/>
    </source>
</evidence>
<evidence type="ECO:0000313" key="3">
    <source>
        <dbReference type="Proteomes" id="UP001144397"/>
    </source>
</evidence>
<dbReference type="EMBL" id="BSDO01000001">
    <property type="protein sequence ID" value="GLI20428.1"/>
    <property type="molecule type" value="Genomic_DNA"/>
</dbReference>
<dbReference type="AlphaFoldDB" id="A0A9W6CDV0"/>
<proteinExistence type="predicted"/>
<sequence>MRAVGAASAAGRTGAARGGSTSSRPAAACWAKEEMLCAIAGAATAQSMVQIPAAMPARNHALLRAARRSG</sequence>
<protein>
    <submittedName>
        <fullName evidence="2">Uncharacterized protein</fullName>
    </submittedName>
</protein>
<evidence type="ECO:0000256" key="1">
    <source>
        <dbReference type="SAM" id="MobiDB-lite"/>
    </source>
</evidence>
<accession>A0A9W6CDV0</accession>
<reference evidence="2" key="1">
    <citation type="submission" date="2022-12" db="EMBL/GenBank/DDBJ databases">
        <title>Reference genome sequencing for broad-spectrum identification of bacterial and archaeal isolates by mass spectrometry.</title>
        <authorList>
            <person name="Sekiguchi Y."/>
            <person name="Tourlousse D.M."/>
        </authorList>
    </citation>
    <scope>NUCLEOTIDE SEQUENCE</scope>
    <source>
        <strain evidence="2">301</strain>
    </source>
</reference>
<comment type="caution">
    <text evidence="2">The sequence shown here is derived from an EMBL/GenBank/DDBJ whole genome shotgun (WGS) entry which is preliminary data.</text>
</comment>
<gene>
    <name evidence="2" type="ORF">XFLAVUS301_01020</name>
</gene>
<feature type="region of interest" description="Disordered" evidence="1">
    <location>
        <begin position="1"/>
        <end position="24"/>
    </location>
</feature>